<comment type="catalytic activity">
    <reaction evidence="13 14">
        <text>FMN + ATP + H(+) = FAD + diphosphate</text>
        <dbReference type="Rhea" id="RHEA:17237"/>
        <dbReference type="ChEBI" id="CHEBI:15378"/>
        <dbReference type="ChEBI" id="CHEBI:30616"/>
        <dbReference type="ChEBI" id="CHEBI:33019"/>
        <dbReference type="ChEBI" id="CHEBI:57692"/>
        <dbReference type="ChEBI" id="CHEBI:58210"/>
        <dbReference type="EC" id="2.7.7.2"/>
    </reaction>
</comment>
<dbReference type="NCBIfam" id="NF004160">
    <property type="entry name" value="PRK05627.1-3"/>
    <property type="match status" value="1"/>
</dbReference>
<dbReference type="UniPathway" id="UPA00276">
    <property type="reaction ID" value="UER00406"/>
</dbReference>
<evidence type="ECO:0000256" key="7">
    <source>
        <dbReference type="ARBA" id="ARBA00022741"/>
    </source>
</evidence>
<evidence type="ECO:0000256" key="5">
    <source>
        <dbReference type="ARBA" id="ARBA00022679"/>
    </source>
</evidence>
<dbReference type="PANTHER" id="PTHR22749:SF6">
    <property type="entry name" value="RIBOFLAVIN KINASE"/>
    <property type="match status" value="1"/>
</dbReference>
<dbReference type="EC" id="2.7.7.2" evidence="14"/>
<dbReference type="GO" id="GO:0008531">
    <property type="term" value="F:riboflavin kinase activity"/>
    <property type="evidence" value="ECO:0007669"/>
    <property type="project" value="UniProtKB-UniRule"/>
</dbReference>
<dbReference type="RefSeq" id="WP_074521082.1">
    <property type="nucleotide sequence ID" value="NZ_FNHZ01000002.1"/>
</dbReference>
<organism evidence="16 17">
    <name type="scientific">Lachnospira pectinoschiza</name>
    <dbReference type="NCBI Taxonomy" id="28052"/>
    <lineage>
        <taxon>Bacteria</taxon>
        <taxon>Bacillati</taxon>
        <taxon>Bacillota</taxon>
        <taxon>Clostridia</taxon>
        <taxon>Lachnospirales</taxon>
        <taxon>Lachnospiraceae</taxon>
        <taxon>Lachnospira</taxon>
    </lineage>
</organism>
<keyword evidence="5 14" id="KW-0808">Transferase</keyword>
<comment type="pathway">
    <text evidence="1 14">Cofactor biosynthesis; FAD biosynthesis; FAD from FMN: step 1/1.</text>
</comment>
<dbReference type="PIRSF" id="PIRSF004491">
    <property type="entry name" value="FAD_Synth"/>
    <property type="match status" value="1"/>
</dbReference>
<dbReference type="GO" id="GO:0009398">
    <property type="term" value="P:FMN biosynthetic process"/>
    <property type="evidence" value="ECO:0007669"/>
    <property type="project" value="UniProtKB-UniRule"/>
</dbReference>
<evidence type="ECO:0000256" key="10">
    <source>
        <dbReference type="ARBA" id="ARBA00022840"/>
    </source>
</evidence>
<dbReference type="InterPro" id="IPR002606">
    <property type="entry name" value="Riboflavin_kinase_bac"/>
</dbReference>
<keyword evidence="6 14" id="KW-0548">Nucleotidyltransferase</keyword>
<dbReference type="GO" id="GO:0005524">
    <property type="term" value="F:ATP binding"/>
    <property type="evidence" value="ECO:0007669"/>
    <property type="project" value="UniProtKB-UniRule"/>
</dbReference>
<dbReference type="GO" id="GO:0003919">
    <property type="term" value="F:FMN adenylyltransferase activity"/>
    <property type="evidence" value="ECO:0007669"/>
    <property type="project" value="UniProtKB-UniRule"/>
</dbReference>
<accession>A0A1G9V6X2</accession>
<keyword evidence="11" id="KW-0511">Multifunctional enzyme</keyword>
<evidence type="ECO:0000256" key="13">
    <source>
        <dbReference type="ARBA" id="ARBA00049494"/>
    </source>
</evidence>
<dbReference type="Pfam" id="PF06574">
    <property type="entry name" value="FAD_syn"/>
    <property type="match status" value="1"/>
</dbReference>
<comment type="catalytic activity">
    <reaction evidence="12 14">
        <text>riboflavin + ATP = FMN + ADP + H(+)</text>
        <dbReference type="Rhea" id="RHEA:14357"/>
        <dbReference type="ChEBI" id="CHEBI:15378"/>
        <dbReference type="ChEBI" id="CHEBI:30616"/>
        <dbReference type="ChEBI" id="CHEBI:57986"/>
        <dbReference type="ChEBI" id="CHEBI:58210"/>
        <dbReference type="ChEBI" id="CHEBI:456216"/>
        <dbReference type="EC" id="2.7.1.26"/>
    </reaction>
</comment>
<dbReference type="GO" id="GO:0009231">
    <property type="term" value="P:riboflavin biosynthetic process"/>
    <property type="evidence" value="ECO:0007669"/>
    <property type="project" value="InterPro"/>
</dbReference>
<protein>
    <recommendedName>
        <fullName evidence="14">Riboflavin biosynthesis protein</fullName>
    </recommendedName>
    <domain>
        <recommendedName>
            <fullName evidence="14">Riboflavin kinase</fullName>
            <ecNumber evidence="14">2.7.1.26</ecNumber>
        </recommendedName>
        <alternativeName>
            <fullName evidence="14">Flavokinase</fullName>
        </alternativeName>
    </domain>
    <domain>
        <recommendedName>
            <fullName evidence="14">FMN adenylyltransferase</fullName>
            <ecNumber evidence="14">2.7.7.2</ecNumber>
        </recommendedName>
        <alternativeName>
            <fullName evidence="14">FAD pyrophosphorylase</fullName>
        </alternativeName>
        <alternativeName>
            <fullName evidence="14">FAD synthase</fullName>
        </alternativeName>
    </domain>
</protein>
<dbReference type="SUPFAM" id="SSF82114">
    <property type="entry name" value="Riboflavin kinase-like"/>
    <property type="match status" value="1"/>
</dbReference>
<dbReference type="UniPathway" id="UPA00277">
    <property type="reaction ID" value="UER00407"/>
</dbReference>
<comment type="similarity">
    <text evidence="14">Belongs to the ribF family.</text>
</comment>
<keyword evidence="10 14" id="KW-0067">ATP-binding</keyword>
<evidence type="ECO:0000256" key="6">
    <source>
        <dbReference type="ARBA" id="ARBA00022695"/>
    </source>
</evidence>
<sequence length="308" mass="34851">MEYINGLTDVRLPKASAVTLGKFDGLHIGHRKLINLVKEKAKEEDLLSVLFTFDSIPLSLLPQRNQHFLTTNSERKAICDKLGIDCLVEYPFTKEFMNMDAREFVKKIIVDDLRAKVVVVGTDYGFGKGRSGDVNLLKELGDELGFETIIVEKEKYQGQEVSSTYIREELALGHMETVNVLLNRPFSITGVVSFGKQLGRTIEMPTVNIYPTESKLLPPKGVYASKILIDGNEYFGVTNLGTRPTVNDSMEISVETNIFDFNEDVYGKKIEVMLMHFLRAEIKFDSVDSLKKQMEADKEFAKNMFLIN</sequence>
<keyword evidence="8 14" id="KW-0418">Kinase</keyword>
<evidence type="ECO:0000256" key="2">
    <source>
        <dbReference type="ARBA" id="ARBA00005201"/>
    </source>
</evidence>
<dbReference type="InterPro" id="IPR014729">
    <property type="entry name" value="Rossmann-like_a/b/a_fold"/>
</dbReference>
<dbReference type="PANTHER" id="PTHR22749">
    <property type="entry name" value="RIBOFLAVIN KINASE/FMN ADENYLYLTRANSFERASE"/>
    <property type="match status" value="1"/>
</dbReference>
<dbReference type="InterPro" id="IPR023468">
    <property type="entry name" value="Riboflavin_kinase"/>
</dbReference>
<evidence type="ECO:0000256" key="1">
    <source>
        <dbReference type="ARBA" id="ARBA00004726"/>
    </source>
</evidence>
<dbReference type="SUPFAM" id="SSF52374">
    <property type="entry name" value="Nucleotidylyl transferase"/>
    <property type="match status" value="1"/>
</dbReference>
<evidence type="ECO:0000313" key="17">
    <source>
        <dbReference type="Proteomes" id="UP000187651"/>
    </source>
</evidence>
<evidence type="ECO:0000256" key="8">
    <source>
        <dbReference type="ARBA" id="ARBA00022777"/>
    </source>
</evidence>
<keyword evidence="7 14" id="KW-0547">Nucleotide-binding</keyword>
<feature type="domain" description="Riboflavin kinase" evidence="15">
    <location>
        <begin position="181"/>
        <end position="306"/>
    </location>
</feature>
<dbReference type="FunFam" id="3.40.50.620:FF:000021">
    <property type="entry name" value="Riboflavin biosynthesis protein"/>
    <property type="match status" value="1"/>
</dbReference>
<evidence type="ECO:0000259" key="15">
    <source>
        <dbReference type="SMART" id="SM00904"/>
    </source>
</evidence>
<dbReference type="SMART" id="SM00904">
    <property type="entry name" value="Flavokinase"/>
    <property type="match status" value="1"/>
</dbReference>
<dbReference type="AlphaFoldDB" id="A0A1G9V6X2"/>
<dbReference type="InterPro" id="IPR015865">
    <property type="entry name" value="Riboflavin_kinase_bac/euk"/>
</dbReference>
<dbReference type="EMBL" id="FNHZ01000002">
    <property type="protein sequence ID" value="SDM67962.1"/>
    <property type="molecule type" value="Genomic_DNA"/>
</dbReference>
<evidence type="ECO:0000256" key="4">
    <source>
        <dbReference type="ARBA" id="ARBA00022643"/>
    </source>
</evidence>
<reference evidence="17" key="1">
    <citation type="submission" date="2016-10" db="EMBL/GenBank/DDBJ databases">
        <authorList>
            <person name="Varghese N."/>
            <person name="Submissions S."/>
        </authorList>
    </citation>
    <scope>NUCLEOTIDE SEQUENCE [LARGE SCALE GENOMIC DNA]</scope>
    <source>
        <strain evidence="17">M83</strain>
    </source>
</reference>
<dbReference type="OrthoDB" id="9803667at2"/>
<dbReference type="InterPro" id="IPR023465">
    <property type="entry name" value="Riboflavin_kinase_dom_sf"/>
</dbReference>
<dbReference type="GO" id="GO:0006747">
    <property type="term" value="P:FAD biosynthetic process"/>
    <property type="evidence" value="ECO:0007669"/>
    <property type="project" value="UniProtKB-UniRule"/>
</dbReference>
<dbReference type="NCBIfam" id="TIGR00083">
    <property type="entry name" value="ribF"/>
    <property type="match status" value="1"/>
</dbReference>
<comment type="pathway">
    <text evidence="2 14">Cofactor biosynthesis; FMN biosynthesis; FMN from riboflavin (ATP route): step 1/1.</text>
</comment>
<dbReference type="InterPro" id="IPR015864">
    <property type="entry name" value="FAD_synthase"/>
</dbReference>
<keyword evidence="9 14" id="KW-0274">FAD</keyword>
<evidence type="ECO:0000256" key="3">
    <source>
        <dbReference type="ARBA" id="ARBA00022630"/>
    </source>
</evidence>
<evidence type="ECO:0000256" key="12">
    <source>
        <dbReference type="ARBA" id="ARBA00047880"/>
    </source>
</evidence>
<proteinExistence type="inferred from homology"/>
<evidence type="ECO:0000313" key="16">
    <source>
        <dbReference type="EMBL" id="SDM67962.1"/>
    </source>
</evidence>
<name>A0A1G9V6X2_9FIRM</name>
<gene>
    <name evidence="16" type="ORF">SAMN05216544_0839</name>
</gene>
<dbReference type="CDD" id="cd02064">
    <property type="entry name" value="FAD_synthetase_N"/>
    <property type="match status" value="1"/>
</dbReference>
<keyword evidence="3 14" id="KW-0285">Flavoprotein</keyword>
<dbReference type="Proteomes" id="UP000187651">
    <property type="component" value="Unassembled WGS sequence"/>
</dbReference>
<dbReference type="Gene3D" id="2.40.30.30">
    <property type="entry name" value="Riboflavin kinase-like"/>
    <property type="match status" value="1"/>
</dbReference>
<keyword evidence="4 14" id="KW-0288">FMN</keyword>
<dbReference type="Gene3D" id="3.40.50.620">
    <property type="entry name" value="HUPs"/>
    <property type="match status" value="1"/>
</dbReference>
<dbReference type="NCBIfam" id="NF004162">
    <property type="entry name" value="PRK05627.1-5"/>
    <property type="match status" value="1"/>
</dbReference>
<keyword evidence="17" id="KW-1185">Reference proteome</keyword>
<dbReference type="EC" id="2.7.1.26" evidence="14"/>
<evidence type="ECO:0000256" key="11">
    <source>
        <dbReference type="ARBA" id="ARBA00023268"/>
    </source>
</evidence>
<dbReference type="Pfam" id="PF01687">
    <property type="entry name" value="Flavokinase"/>
    <property type="match status" value="1"/>
</dbReference>
<evidence type="ECO:0000256" key="9">
    <source>
        <dbReference type="ARBA" id="ARBA00022827"/>
    </source>
</evidence>
<evidence type="ECO:0000256" key="14">
    <source>
        <dbReference type="PIRNR" id="PIRNR004491"/>
    </source>
</evidence>